<dbReference type="Pfam" id="PF02754">
    <property type="entry name" value="CCG"/>
    <property type="match status" value="2"/>
</dbReference>
<dbReference type="EC" id="1.1.99.14" evidence="6"/>
<dbReference type="GO" id="GO:0046872">
    <property type="term" value="F:metal ion binding"/>
    <property type="evidence" value="ECO:0007669"/>
    <property type="project" value="UniProtKB-UniRule"/>
</dbReference>
<gene>
    <name evidence="8" type="ORF">HM131_04560</name>
</gene>
<protein>
    <recommendedName>
        <fullName evidence="6">Glycolate oxidase iron-sulfur subunit</fullName>
        <ecNumber evidence="6">1.1.99.14</ecNumber>
    </recommendedName>
</protein>
<keyword evidence="9" id="KW-1185">Reference proteome</keyword>
<dbReference type="KEGG" id="hmn:HM131_04560"/>
<comment type="catalytic activity">
    <reaction evidence="6">
        <text>glycolate + A = glyoxylate + AH2</text>
        <dbReference type="Rhea" id="RHEA:21264"/>
        <dbReference type="ChEBI" id="CHEBI:13193"/>
        <dbReference type="ChEBI" id="CHEBI:17499"/>
        <dbReference type="ChEBI" id="CHEBI:29805"/>
        <dbReference type="ChEBI" id="CHEBI:36655"/>
        <dbReference type="EC" id="1.1.99.14"/>
    </reaction>
</comment>
<dbReference type="GO" id="GO:0019154">
    <property type="term" value="F:glycolate dehydrogenase activity"/>
    <property type="evidence" value="ECO:0007669"/>
    <property type="project" value="UniProtKB-EC"/>
</dbReference>
<comment type="catalytic activity">
    <reaction evidence="6">
        <text>(R)-lactate + A = pyruvate + AH2</text>
        <dbReference type="Rhea" id="RHEA:15089"/>
        <dbReference type="ChEBI" id="CHEBI:13193"/>
        <dbReference type="ChEBI" id="CHEBI:15361"/>
        <dbReference type="ChEBI" id="CHEBI:16004"/>
        <dbReference type="ChEBI" id="CHEBI:17499"/>
    </reaction>
</comment>
<evidence type="ECO:0000256" key="3">
    <source>
        <dbReference type="ARBA" id="ARBA00022737"/>
    </source>
</evidence>
<dbReference type="InterPro" id="IPR017896">
    <property type="entry name" value="4Fe4S_Fe-S-bd"/>
</dbReference>
<comment type="cofactor">
    <cofactor evidence="6">
        <name>[4Fe-4S] cluster</name>
        <dbReference type="ChEBI" id="CHEBI:49883"/>
    </cofactor>
    <text evidence="6">Binds 2 [4Fe-4S] clusters.</text>
</comment>
<sequence length="430" mass="48580">MSDLQVLQDKLNYDKTFDCVQCGYCLPACPTYETMERETHSPRGRINLVKMVAEGKATVNDLESPIEKCLGCMACTTVCPTNVQYGEILEGTKEVIDEQKEKTKRRQQMERFLFDEFFPSKNWMDTLGDASWFYQKSGLQTMAQRTGASKIAPLHIEEFEKVLPEMPSPKRRRDRAKRYIRKRPSTAKVAFFTGCIMDSVFFYSNENTIELLLRSGAEVLIPEEQSCCGALHAHTGKKESAKELAKQNIDAFEKENVDYIINNAGGCGAKLVEYDHLFEKGTEWHQRAVRFVEKVKDISEVLVDLDHLDFQKPLNKTVTYQPSCHMTNVQGVTDAPLELIKKIPGVQLKELDRPDFCCGSAGIYNVVNYEESMDILDVKMEDVCGVAPEGIVTSNPGCLLQMKLGVEREGLNDKSDAVHLVDLLMEADPQ</sequence>
<dbReference type="EMBL" id="CP020772">
    <property type="protein sequence ID" value="ARI76150.1"/>
    <property type="molecule type" value="Genomic_DNA"/>
</dbReference>
<evidence type="ECO:0000313" key="9">
    <source>
        <dbReference type="Proteomes" id="UP000192527"/>
    </source>
</evidence>
<dbReference type="RefSeq" id="WP_085028400.1">
    <property type="nucleotide sequence ID" value="NZ_CP020772.1"/>
</dbReference>
<evidence type="ECO:0000256" key="6">
    <source>
        <dbReference type="PIRNR" id="PIRNR000139"/>
    </source>
</evidence>
<evidence type="ECO:0000256" key="2">
    <source>
        <dbReference type="ARBA" id="ARBA00022723"/>
    </source>
</evidence>
<keyword evidence="6" id="KW-0249">Electron transport</keyword>
<dbReference type="PROSITE" id="PS00198">
    <property type="entry name" value="4FE4S_FER_1"/>
    <property type="match status" value="1"/>
</dbReference>
<reference evidence="8 9" key="1">
    <citation type="submission" date="2017-04" db="EMBL/GenBank/DDBJ databases">
        <title>The whole genome sequencing and assembly of Halobacillus mangrovi strain.</title>
        <authorList>
            <person name="Lee S.-J."/>
            <person name="Park M.-K."/>
            <person name="Kim J.-Y."/>
            <person name="Lee Y.-J."/>
            <person name="Yi H."/>
            <person name="Bahn Y.-S."/>
            <person name="Kim J.F."/>
            <person name="Lee D.-W."/>
        </authorList>
    </citation>
    <scope>NUCLEOTIDE SEQUENCE [LARGE SCALE GENOMIC DNA]</scope>
    <source>
        <strain evidence="8 9">KTB 131</strain>
    </source>
</reference>
<proteinExistence type="predicted"/>
<dbReference type="InterPro" id="IPR017900">
    <property type="entry name" value="4Fe4S_Fe_S_CS"/>
</dbReference>
<dbReference type="PANTHER" id="PTHR32479:SF17">
    <property type="entry name" value="GLYCOLATE OXIDASE IRON-SULFUR SUBUNIT"/>
    <property type="match status" value="1"/>
</dbReference>
<evidence type="ECO:0000256" key="4">
    <source>
        <dbReference type="ARBA" id="ARBA00023004"/>
    </source>
</evidence>
<comment type="function">
    <text evidence="6">Component of a complex that catalyzes the oxidation of glycolate to glyoxylate.</text>
</comment>
<dbReference type="SUPFAM" id="SSF46548">
    <property type="entry name" value="alpha-helical ferredoxin"/>
    <property type="match status" value="1"/>
</dbReference>
<evidence type="ECO:0000259" key="7">
    <source>
        <dbReference type="PROSITE" id="PS51379"/>
    </source>
</evidence>
<keyword evidence="4 6" id="KW-0408">Iron</keyword>
<evidence type="ECO:0000256" key="1">
    <source>
        <dbReference type="ARBA" id="ARBA00022485"/>
    </source>
</evidence>
<name>A0A1W5ZS57_9BACI</name>
<keyword evidence="3" id="KW-0677">Repeat</keyword>
<dbReference type="InterPro" id="IPR004017">
    <property type="entry name" value="Cys_rich_dom"/>
</dbReference>
<keyword evidence="2 6" id="KW-0479">Metal-binding</keyword>
<dbReference type="GO" id="GO:0051539">
    <property type="term" value="F:4 iron, 4 sulfur cluster binding"/>
    <property type="evidence" value="ECO:0007669"/>
    <property type="project" value="UniProtKB-UniRule"/>
</dbReference>
<dbReference type="OrthoDB" id="9770306at2"/>
<dbReference type="Proteomes" id="UP000192527">
    <property type="component" value="Chromosome"/>
</dbReference>
<evidence type="ECO:0000313" key="8">
    <source>
        <dbReference type="EMBL" id="ARI76150.1"/>
    </source>
</evidence>
<keyword evidence="5 6" id="KW-0411">Iron-sulfur</keyword>
<feature type="domain" description="4Fe-4S ferredoxin-type" evidence="7">
    <location>
        <begin position="9"/>
        <end position="40"/>
    </location>
</feature>
<dbReference type="InterPro" id="IPR009051">
    <property type="entry name" value="Helical_ferredxn"/>
</dbReference>
<feature type="domain" description="4Fe-4S ferredoxin-type" evidence="7">
    <location>
        <begin position="55"/>
        <end position="83"/>
    </location>
</feature>
<dbReference type="PROSITE" id="PS51379">
    <property type="entry name" value="4FE4S_FER_2"/>
    <property type="match status" value="2"/>
</dbReference>
<dbReference type="AlphaFoldDB" id="A0A1W5ZS57"/>
<dbReference type="PANTHER" id="PTHR32479">
    <property type="entry name" value="GLYCOLATE OXIDASE IRON-SULFUR SUBUNIT"/>
    <property type="match status" value="1"/>
</dbReference>
<keyword evidence="6" id="KW-0813">Transport</keyword>
<dbReference type="Pfam" id="PF13183">
    <property type="entry name" value="Fer4_8"/>
    <property type="match status" value="1"/>
</dbReference>
<dbReference type="STRING" id="402384.HM131_04560"/>
<accession>A0A1W5ZS57</accession>
<evidence type="ECO:0000256" key="5">
    <source>
        <dbReference type="ARBA" id="ARBA00023014"/>
    </source>
</evidence>
<dbReference type="Gene3D" id="1.10.1060.10">
    <property type="entry name" value="Alpha-helical ferredoxin"/>
    <property type="match status" value="1"/>
</dbReference>
<organism evidence="8 9">
    <name type="scientific">Halobacillus mangrovi</name>
    <dbReference type="NCBI Taxonomy" id="402384"/>
    <lineage>
        <taxon>Bacteria</taxon>
        <taxon>Bacillati</taxon>
        <taxon>Bacillota</taxon>
        <taxon>Bacilli</taxon>
        <taxon>Bacillales</taxon>
        <taxon>Bacillaceae</taxon>
        <taxon>Halobacillus</taxon>
    </lineage>
</organism>
<dbReference type="PIRSF" id="PIRSF000139">
    <property type="entry name" value="Glc_ox_4Fe-4S"/>
    <property type="match status" value="1"/>
</dbReference>
<dbReference type="InterPro" id="IPR012257">
    <property type="entry name" value="Glc_ox_4Fe-4S"/>
</dbReference>
<keyword evidence="1 6" id="KW-0004">4Fe-4S</keyword>